<keyword evidence="3" id="KW-1185">Reference proteome</keyword>
<evidence type="ECO:0000313" key="3">
    <source>
        <dbReference type="Proteomes" id="UP000295455"/>
    </source>
</evidence>
<dbReference type="InterPro" id="IPR025351">
    <property type="entry name" value="Pvc16_N"/>
</dbReference>
<reference evidence="2 3" key="1">
    <citation type="submission" date="2019-03" db="EMBL/GenBank/DDBJ databases">
        <title>Genomic Encyclopedia of Type Strains, Phase IV (KMG-IV): sequencing the most valuable type-strain genomes for metagenomic binning, comparative biology and taxonomic classification.</title>
        <authorList>
            <person name="Goeker M."/>
        </authorList>
    </citation>
    <scope>NUCLEOTIDE SEQUENCE [LARGE SCALE GENOMIC DNA]</scope>
    <source>
        <strain evidence="2 3">DSM 18792</strain>
    </source>
</reference>
<evidence type="ECO:0000259" key="1">
    <source>
        <dbReference type="Pfam" id="PF14065"/>
    </source>
</evidence>
<organism evidence="2 3">
    <name type="scientific">Mariniflexile fucanivorans</name>
    <dbReference type="NCBI Taxonomy" id="264023"/>
    <lineage>
        <taxon>Bacteria</taxon>
        <taxon>Pseudomonadati</taxon>
        <taxon>Bacteroidota</taxon>
        <taxon>Flavobacteriia</taxon>
        <taxon>Flavobacteriales</taxon>
        <taxon>Flavobacteriaceae</taxon>
        <taxon>Mariniflexile</taxon>
    </lineage>
</organism>
<accession>A0A4R1RB12</accession>
<dbReference type="AlphaFoldDB" id="A0A4R1RB12"/>
<evidence type="ECO:0000313" key="2">
    <source>
        <dbReference type="EMBL" id="TCL62859.1"/>
    </source>
</evidence>
<proteinExistence type="predicted"/>
<sequence length="407" mass="45570">MNSLKAIGAITHTLKSILDESISDESIDTLGVDVFTEPLDRLEKNIGETDNVLNLYLYMVKENGGWRNQDLTSRNTSGQRVTNPYLALDLFYVMSAHGHEKVNADLMLGYGMVAFHDNVIIGRDFIANKLASEAILADSNLSDQIEQIKITPEYLNTEEISKLWTMFGAKYRISAYYKVSVALLRKEKSVRQALPVLQSKLYVKPIKLPFIQDIVAQNRMASNYSSNRVFIEGDTLNITGNSLFAEITKVQFDGNLNIEVEVELDSKIVIPIPNTLYAGVHSIQIVHEMLLGEPEVLHKGVSSNLTAFVLSPVLENIDLVGLDLTADVHPEIEEGKRYSVFLNEIDFDTTTRQAKEYSFEEIAETNINDIVINMNGVETGTYLVRIRVNNATSPLFDDFSDPSIIIP</sequence>
<gene>
    <name evidence="2" type="ORF">EV196_11155</name>
</gene>
<dbReference type="RefSeq" id="WP_165876199.1">
    <property type="nucleotide sequence ID" value="NZ_OX156936.1"/>
</dbReference>
<name>A0A4R1RB12_9FLAO</name>
<protein>
    <submittedName>
        <fullName evidence="2">Uncharacterized protein DUF4255</fullName>
    </submittedName>
</protein>
<comment type="caution">
    <text evidence="2">The sequence shown here is derived from an EMBL/GenBank/DDBJ whole genome shotgun (WGS) entry which is preliminary data.</text>
</comment>
<dbReference type="Pfam" id="PF14065">
    <property type="entry name" value="Pvc16_N"/>
    <property type="match status" value="1"/>
</dbReference>
<dbReference type="EMBL" id="SLUP01000011">
    <property type="protein sequence ID" value="TCL62859.1"/>
    <property type="molecule type" value="Genomic_DNA"/>
</dbReference>
<dbReference type="Proteomes" id="UP000295455">
    <property type="component" value="Unassembled WGS sequence"/>
</dbReference>
<feature type="domain" description="Pvc16 N-terminal" evidence="1">
    <location>
        <begin position="9"/>
        <end position="197"/>
    </location>
</feature>